<dbReference type="GO" id="GO:0030378">
    <property type="term" value="F:serine racemase activity"/>
    <property type="evidence" value="ECO:0007669"/>
    <property type="project" value="UniProtKB-EC"/>
</dbReference>
<evidence type="ECO:0000256" key="1">
    <source>
        <dbReference type="ARBA" id="ARBA00001913"/>
    </source>
</evidence>
<dbReference type="InterPro" id="IPR036052">
    <property type="entry name" value="TrpB-like_PALP_sf"/>
</dbReference>
<dbReference type="FunFam" id="3.40.50.1100:FF:000007">
    <property type="entry name" value="L-threonine dehydratase catabolic TdcB"/>
    <property type="match status" value="1"/>
</dbReference>
<comment type="caution">
    <text evidence="14">The sequence shown here is derived from an EMBL/GenBank/DDBJ whole genome shotgun (WGS) entry which is preliminary data.</text>
</comment>
<keyword evidence="7" id="KW-0663">Pyridoxal phosphate</keyword>
<evidence type="ECO:0000256" key="7">
    <source>
        <dbReference type="ARBA" id="ARBA00022898"/>
    </source>
</evidence>
<proteinExistence type="inferred from homology"/>
<evidence type="ECO:0000256" key="2">
    <source>
        <dbReference type="ARBA" id="ARBA00001933"/>
    </source>
</evidence>
<keyword evidence="6" id="KW-0460">Magnesium</keyword>
<evidence type="ECO:0000313" key="14">
    <source>
        <dbReference type="EMBL" id="CAK0735053.1"/>
    </source>
</evidence>
<dbReference type="GO" id="GO:0030170">
    <property type="term" value="F:pyridoxal phosphate binding"/>
    <property type="evidence" value="ECO:0007669"/>
    <property type="project" value="InterPro"/>
</dbReference>
<evidence type="ECO:0000256" key="11">
    <source>
        <dbReference type="ARBA" id="ARBA00070760"/>
    </source>
</evidence>
<dbReference type="GO" id="GO:0003941">
    <property type="term" value="F:L-serine ammonia-lyase activity"/>
    <property type="evidence" value="ECO:0007669"/>
    <property type="project" value="TreeGrafter"/>
</dbReference>
<dbReference type="Proteomes" id="UP001314263">
    <property type="component" value="Unassembled WGS sequence"/>
</dbReference>
<name>A0AAV1HRD4_9CHLO</name>
<keyword evidence="15" id="KW-1185">Reference proteome</keyword>
<dbReference type="SUPFAM" id="SSF53686">
    <property type="entry name" value="Tryptophan synthase beta subunit-like PLP-dependent enzymes"/>
    <property type="match status" value="1"/>
</dbReference>
<dbReference type="GO" id="GO:0008721">
    <property type="term" value="F:D-serine ammonia-lyase activity"/>
    <property type="evidence" value="ECO:0007669"/>
    <property type="project" value="UniProtKB-EC"/>
</dbReference>
<evidence type="ECO:0000256" key="10">
    <source>
        <dbReference type="ARBA" id="ARBA00066592"/>
    </source>
</evidence>
<comment type="cofactor">
    <cofactor evidence="2">
        <name>pyridoxal 5'-phosphate</name>
        <dbReference type="ChEBI" id="CHEBI:597326"/>
    </cofactor>
</comment>
<dbReference type="GO" id="GO:0070179">
    <property type="term" value="P:D-serine biosynthetic process"/>
    <property type="evidence" value="ECO:0007669"/>
    <property type="project" value="TreeGrafter"/>
</dbReference>
<comment type="cofactor">
    <cofactor evidence="4">
        <name>Mg(2+)</name>
        <dbReference type="ChEBI" id="CHEBI:18420"/>
    </cofactor>
</comment>
<dbReference type="GO" id="GO:0018114">
    <property type="term" value="F:threonine racemase activity"/>
    <property type="evidence" value="ECO:0007669"/>
    <property type="project" value="TreeGrafter"/>
</dbReference>
<dbReference type="CDD" id="cd01562">
    <property type="entry name" value="Thr-dehyd"/>
    <property type="match status" value="1"/>
</dbReference>
<dbReference type="EC" id="4.3.1.18" evidence="9"/>
<dbReference type="InterPro" id="IPR000634">
    <property type="entry name" value="Ser/Thr_deHydtase_PyrdxlP-BS"/>
</dbReference>
<feature type="domain" description="Tryptophan synthase beta chain-like PALP" evidence="13">
    <location>
        <begin position="25"/>
        <end position="319"/>
    </location>
</feature>
<dbReference type="GO" id="GO:0000287">
    <property type="term" value="F:magnesium ion binding"/>
    <property type="evidence" value="ECO:0007669"/>
    <property type="project" value="TreeGrafter"/>
</dbReference>
<dbReference type="Gene3D" id="3.40.50.1100">
    <property type="match status" value="2"/>
</dbReference>
<sequence length="340" mass="35996">MTCHEDGQTYAASLNLIQIAYRRIKEHIHCTPVMTCSTLDGMTGSTLHFKCETLQKSGAFKFRGAMNSIMALPEQQAARGVIAHSSGNHAGAVALAAKIRGIPAHIVLPTDAPQCKVDAIEGYGGIITPCAPTMESREAVCAEIMARTETTFIPPYNYGPTICGQGTIALEFLKQVPDLDMLIVPISGGGMISGIAVAAKALKPGIEVIGAEPTGTNGAADALKSKQAGQLVQCERPKTLADGLRGRLGDLTWPIVRDFVDDIITVSEQEIIDAMQLCFERMKLVVEPSGAVGLAAALKIPFKTQPRLQGKQVGVVLCGGNVDLAAMGLWKQFKAAVTDL</sequence>
<evidence type="ECO:0000256" key="8">
    <source>
        <dbReference type="ARBA" id="ARBA00023239"/>
    </source>
</evidence>
<reference evidence="14 15" key="1">
    <citation type="submission" date="2023-10" db="EMBL/GenBank/DDBJ databases">
        <authorList>
            <person name="Maclean D."/>
            <person name="Macfadyen A."/>
        </authorList>
    </citation>
    <scope>NUCLEOTIDE SEQUENCE [LARGE SCALE GENOMIC DNA]</scope>
</reference>
<evidence type="ECO:0000313" key="15">
    <source>
        <dbReference type="Proteomes" id="UP001314263"/>
    </source>
</evidence>
<accession>A0AAV1HRD4</accession>
<evidence type="ECO:0000256" key="3">
    <source>
        <dbReference type="ARBA" id="ARBA00001936"/>
    </source>
</evidence>
<evidence type="ECO:0000256" key="6">
    <source>
        <dbReference type="ARBA" id="ARBA00022842"/>
    </source>
</evidence>
<evidence type="ECO:0000256" key="5">
    <source>
        <dbReference type="ARBA" id="ARBA00010869"/>
    </source>
</evidence>
<evidence type="ECO:0000256" key="9">
    <source>
        <dbReference type="ARBA" id="ARBA00066349"/>
    </source>
</evidence>
<dbReference type="PROSITE" id="PS00165">
    <property type="entry name" value="DEHYDRATASE_SER_THR"/>
    <property type="match status" value="1"/>
</dbReference>
<evidence type="ECO:0000256" key="4">
    <source>
        <dbReference type="ARBA" id="ARBA00001946"/>
    </source>
</evidence>
<evidence type="ECO:0000256" key="12">
    <source>
        <dbReference type="ARBA" id="ARBA00081761"/>
    </source>
</evidence>
<protein>
    <recommendedName>
        <fullName evidence="11">Serine racemase</fullName>
        <ecNumber evidence="9">4.3.1.18</ecNumber>
        <ecNumber evidence="10">5.1.1.18</ecNumber>
    </recommendedName>
    <alternativeName>
        <fullName evidence="12">D-serine dehydratase</fullName>
    </alternativeName>
</protein>
<gene>
    <name evidence="14" type="ORF">CVIRNUC_000521</name>
</gene>
<dbReference type="GO" id="GO:0005524">
    <property type="term" value="F:ATP binding"/>
    <property type="evidence" value="ECO:0007669"/>
    <property type="project" value="TreeGrafter"/>
</dbReference>
<dbReference type="InterPro" id="IPR001926">
    <property type="entry name" value="TrpB-like_PALP"/>
</dbReference>
<comment type="cofactor">
    <cofactor evidence="3">
        <name>Mn(2+)</name>
        <dbReference type="ChEBI" id="CHEBI:29035"/>
    </cofactor>
</comment>
<organism evidence="14 15">
    <name type="scientific">Coccomyxa viridis</name>
    <dbReference type="NCBI Taxonomy" id="1274662"/>
    <lineage>
        <taxon>Eukaryota</taxon>
        <taxon>Viridiplantae</taxon>
        <taxon>Chlorophyta</taxon>
        <taxon>core chlorophytes</taxon>
        <taxon>Trebouxiophyceae</taxon>
        <taxon>Trebouxiophyceae incertae sedis</taxon>
        <taxon>Coccomyxaceae</taxon>
        <taxon>Coccomyxa</taxon>
    </lineage>
</organism>
<dbReference type="AlphaFoldDB" id="A0AAV1HRD4"/>
<comment type="similarity">
    <text evidence="5">Belongs to the serine/threonine dehydratase family.</text>
</comment>
<evidence type="ECO:0000259" key="13">
    <source>
        <dbReference type="Pfam" id="PF00291"/>
    </source>
</evidence>
<dbReference type="Pfam" id="PF00291">
    <property type="entry name" value="PALP"/>
    <property type="match status" value="1"/>
</dbReference>
<comment type="cofactor">
    <cofactor evidence="1">
        <name>Ca(2+)</name>
        <dbReference type="ChEBI" id="CHEBI:29108"/>
    </cofactor>
</comment>
<dbReference type="EC" id="5.1.1.18" evidence="10"/>
<keyword evidence="8" id="KW-0456">Lyase</keyword>
<dbReference type="EMBL" id="CAUYUE010000001">
    <property type="protein sequence ID" value="CAK0735053.1"/>
    <property type="molecule type" value="Genomic_DNA"/>
</dbReference>
<dbReference type="PANTHER" id="PTHR43050">
    <property type="entry name" value="SERINE / THREONINE RACEMASE FAMILY MEMBER"/>
    <property type="match status" value="1"/>
</dbReference>
<dbReference type="PANTHER" id="PTHR43050:SF1">
    <property type="entry name" value="SERINE RACEMASE"/>
    <property type="match status" value="1"/>
</dbReference>